<evidence type="ECO:0000256" key="7">
    <source>
        <dbReference type="PROSITE-ProRule" id="PRU00169"/>
    </source>
</evidence>
<name>A0A0B3ZH36_9ALTE</name>
<evidence type="ECO:0000256" key="2">
    <source>
        <dbReference type="ARBA" id="ARBA00012438"/>
    </source>
</evidence>
<dbReference type="InterPro" id="IPR003594">
    <property type="entry name" value="HATPase_dom"/>
</dbReference>
<dbReference type="InterPro" id="IPR011006">
    <property type="entry name" value="CheY-like_superfamily"/>
</dbReference>
<dbReference type="InterPro" id="IPR036097">
    <property type="entry name" value="HisK_dim/P_sf"/>
</dbReference>
<evidence type="ECO:0000256" key="5">
    <source>
        <dbReference type="ARBA" id="ARBA00022777"/>
    </source>
</evidence>
<dbReference type="PROSITE" id="PS50110">
    <property type="entry name" value="RESPONSE_REGULATORY"/>
    <property type="match status" value="1"/>
</dbReference>
<dbReference type="Gene3D" id="3.30.565.10">
    <property type="entry name" value="Histidine kinase-like ATPase, C-terminal domain"/>
    <property type="match status" value="1"/>
</dbReference>
<dbReference type="SMART" id="SM00448">
    <property type="entry name" value="REC"/>
    <property type="match status" value="1"/>
</dbReference>
<keyword evidence="5 10" id="KW-0418">Kinase</keyword>
<dbReference type="Gene3D" id="1.10.287.130">
    <property type="match status" value="1"/>
</dbReference>
<dbReference type="InterPro" id="IPR035965">
    <property type="entry name" value="PAS-like_dom_sf"/>
</dbReference>
<dbReference type="SMART" id="SM00387">
    <property type="entry name" value="HATPase_c"/>
    <property type="match status" value="1"/>
</dbReference>
<keyword evidence="11" id="KW-1185">Reference proteome</keyword>
<dbReference type="SMART" id="SM00388">
    <property type="entry name" value="HisKA"/>
    <property type="match status" value="1"/>
</dbReference>
<dbReference type="InterPro" id="IPR004358">
    <property type="entry name" value="Sig_transdc_His_kin-like_C"/>
</dbReference>
<dbReference type="GO" id="GO:0000155">
    <property type="term" value="F:phosphorelay sensor kinase activity"/>
    <property type="evidence" value="ECO:0007669"/>
    <property type="project" value="InterPro"/>
</dbReference>
<sequence>MVYFDEQSSLNVKLEAQLKASLSQLVQRGCDSLGIFQGLLLHLDQDTVNILVRASSAYPPSFKSIPSYANCSPVDNCFPVSSAKCSTAFKRWFSTYFNAEKYIRGQVHNLDGGQVCLVFINACPEQSNNVDKVTLLDDWLSVILEKFHVEKAETKQNTLYEKLQSVANVGTWEVDLITNELTWSSQTRIIHEVDDSYTPSLETAINFYKEGFDRDEISRIVSHSTQTGEPWSSTLELTTAKGNSVWIETHGMAEMKHGKCVRLFGTCQNVNKSVQLRLELDARRKEAEAASRERGMLLSRISHELKTPLNGITGMLQAIKFETKDNVRIRKADIALHSADRLLSLINDVLDYTSIINGEFTLNHSDFCVRSLCEDIVDVFKTKCAEKGVRFYAVLSFDEKTYVHSDAARISQVITNLLSNAVKFTAKGYISVQVTLKHQGDVPILLASVEDTGVGMSNDILSRVFRPFQNDTGSAREELNGNGLGLSIVSQLVEKMDGELEVRSTVGKGTCFDIAIPVEMATLNETSNGEITLSSELLSVPLNILVVDDNDINRLVLGSMLEKFNYIPDEAENGEVAVQMARAKKYDIIFMDCAMPVLDGVSATKIILQEALMPKHGRIIAVTANTTAEDKSSCSEAGMQDFLAKPVVQNDVTSQLKLALDAKSVVA</sequence>
<dbReference type="InterPro" id="IPR001789">
    <property type="entry name" value="Sig_transdc_resp-reg_receiver"/>
</dbReference>
<evidence type="ECO:0000259" key="8">
    <source>
        <dbReference type="PROSITE" id="PS50109"/>
    </source>
</evidence>
<dbReference type="InterPro" id="IPR005467">
    <property type="entry name" value="His_kinase_dom"/>
</dbReference>
<evidence type="ECO:0000313" key="11">
    <source>
        <dbReference type="Proteomes" id="UP000031197"/>
    </source>
</evidence>
<dbReference type="SUPFAM" id="SSF55785">
    <property type="entry name" value="PYP-like sensor domain (PAS domain)"/>
    <property type="match status" value="1"/>
</dbReference>
<feature type="modified residue" description="4-aspartylphosphate" evidence="7">
    <location>
        <position position="592"/>
    </location>
</feature>
<comment type="caution">
    <text evidence="10">The sequence shown here is derived from an EMBL/GenBank/DDBJ whole genome shotgun (WGS) entry which is preliminary data.</text>
</comment>
<dbReference type="OrthoDB" id="9810730at2"/>
<dbReference type="AlphaFoldDB" id="A0A0B3ZH36"/>
<protein>
    <recommendedName>
        <fullName evidence="2">histidine kinase</fullName>
        <ecNumber evidence="2">2.7.13.3</ecNumber>
    </recommendedName>
</protein>
<evidence type="ECO:0000256" key="6">
    <source>
        <dbReference type="ARBA" id="ARBA00023012"/>
    </source>
</evidence>
<dbReference type="Gene3D" id="3.30.450.20">
    <property type="entry name" value="PAS domain"/>
    <property type="match status" value="1"/>
</dbReference>
<dbReference type="InterPro" id="IPR036890">
    <property type="entry name" value="HATPase_C_sf"/>
</dbReference>
<evidence type="ECO:0000256" key="4">
    <source>
        <dbReference type="ARBA" id="ARBA00022679"/>
    </source>
</evidence>
<dbReference type="SUPFAM" id="SSF47384">
    <property type="entry name" value="Homodimeric domain of signal transducing histidine kinase"/>
    <property type="match status" value="1"/>
</dbReference>
<gene>
    <name evidence="10" type="ORF">RJ41_00050</name>
</gene>
<reference evidence="10 11" key="1">
    <citation type="submission" date="2014-12" db="EMBL/GenBank/DDBJ databases">
        <title>Genome sequencing of Alteromonas marina AD001.</title>
        <authorList>
            <person name="Adrian T.G.S."/>
            <person name="Chan K.G."/>
        </authorList>
    </citation>
    <scope>NUCLEOTIDE SEQUENCE [LARGE SCALE GENOMIC DNA]</scope>
    <source>
        <strain evidence="10 11">AD001</strain>
    </source>
</reference>
<accession>A0A0B3ZH36</accession>
<dbReference type="FunFam" id="3.30.565.10:FF:000010">
    <property type="entry name" value="Sensor histidine kinase RcsC"/>
    <property type="match status" value="1"/>
</dbReference>
<dbReference type="PANTHER" id="PTHR43047">
    <property type="entry name" value="TWO-COMPONENT HISTIDINE PROTEIN KINASE"/>
    <property type="match status" value="1"/>
</dbReference>
<dbReference type="SUPFAM" id="SSF52172">
    <property type="entry name" value="CheY-like"/>
    <property type="match status" value="1"/>
</dbReference>
<evidence type="ECO:0000256" key="3">
    <source>
        <dbReference type="ARBA" id="ARBA00022553"/>
    </source>
</evidence>
<dbReference type="Pfam" id="PF02518">
    <property type="entry name" value="HATPase_c"/>
    <property type="match status" value="1"/>
</dbReference>
<dbReference type="CDD" id="cd17546">
    <property type="entry name" value="REC_hyHK_CKI1_RcsC-like"/>
    <property type="match status" value="1"/>
</dbReference>
<dbReference type="PRINTS" id="PR00344">
    <property type="entry name" value="BCTRLSENSOR"/>
</dbReference>
<dbReference type="CDD" id="cd00082">
    <property type="entry name" value="HisKA"/>
    <property type="match status" value="1"/>
</dbReference>
<dbReference type="EMBL" id="JWLW01000001">
    <property type="protein sequence ID" value="KHT57775.1"/>
    <property type="molecule type" value="Genomic_DNA"/>
</dbReference>
<comment type="catalytic activity">
    <reaction evidence="1">
        <text>ATP + protein L-histidine = ADP + protein N-phospho-L-histidine.</text>
        <dbReference type="EC" id="2.7.13.3"/>
    </reaction>
</comment>
<dbReference type="SUPFAM" id="SSF55874">
    <property type="entry name" value="ATPase domain of HSP90 chaperone/DNA topoisomerase II/histidine kinase"/>
    <property type="match status" value="1"/>
</dbReference>
<proteinExistence type="predicted"/>
<organism evidence="10 11">
    <name type="scientific">Alteromonas marina</name>
    <dbReference type="NCBI Taxonomy" id="203795"/>
    <lineage>
        <taxon>Bacteria</taxon>
        <taxon>Pseudomonadati</taxon>
        <taxon>Pseudomonadota</taxon>
        <taxon>Gammaproteobacteria</taxon>
        <taxon>Alteromonadales</taxon>
        <taxon>Alteromonadaceae</taxon>
        <taxon>Alteromonas/Salinimonas group</taxon>
        <taxon>Alteromonas</taxon>
    </lineage>
</organism>
<keyword evidence="3 7" id="KW-0597">Phosphoprotein</keyword>
<dbReference type="PROSITE" id="PS50109">
    <property type="entry name" value="HIS_KIN"/>
    <property type="match status" value="1"/>
</dbReference>
<evidence type="ECO:0000313" key="10">
    <source>
        <dbReference type="EMBL" id="KHT57775.1"/>
    </source>
</evidence>
<dbReference type="InterPro" id="IPR003661">
    <property type="entry name" value="HisK_dim/P_dom"/>
</dbReference>
<dbReference type="RefSeq" id="WP_039216182.1">
    <property type="nucleotide sequence ID" value="NZ_JWLW01000001.1"/>
</dbReference>
<evidence type="ECO:0000259" key="9">
    <source>
        <dbReference type="PROSITE" id="PS50110"/>
    </source>
</evidence>
<keyword evidence="4" id="KW-0808">Transferase</keyword>
<evidence type="ECO:0000256" key="1">
    <source>
        <dbReference type="ARBA" id="ARBA00000085"/>
    </source>
</evidence>
<feature type="domain" description="Histidine kinase" evidence="8">
    <location>
        <begin position="300"/>
        <end position="520"/>
    </location>
</feature>
<dbReference type="Proteomes" id="UP000031197">
    <property type="component" value="Unassembled WGS sequence"/>
</dbReference>
<dbReference type="Pfam" id="PF00512">
    <property type="entry name" value="HisKA"/>
    <property type="match status" value="1"/>
</dbReference>
<dbReference type="Gene3D" id="3.40.50.2300">
    <property type="match status" value="1"/>
</dbReference>
<dbReference type="Pfam" id="PF00072">
    <property type="entry name" value="Response_reg"/>
    <property type="match status" value="1"/>
</dbReference>
<feature type="domain" description="Response regulatory" evidence="9">
    <location>
        <begin position="543"/>
        <end position="660"/>
    </location>
</feature>
<keyword evidence="6" id="KW-0902">Two-component regulatory system</keyword>
<dbReference type="EC" id="2.7.13.3" evidence="2"/>